<dbReference type="InterPro" id="IPR050679">
    <property type="entry name" value="Bact_HTH_transcr_reg"/>
</dbReference>
<dbReference type="Pfam" id="PF00392">
    <property type="entry name" value="GntR"/>
    <property type="match status" value="1"/>
</dbReference>
<feature type="domain" description="HTH gntR-type" evidence="5">
    <location>
        <begin position="5"/>
        <end position="75"/>
    </location>
</feature>
<protein>
    <recommendedName>
        <fullName evidence="5">HTH gntR-type domain-containing protein</fullName>
    </recommendedName>
</protein>
<comment type="caution">
    <text evidence="6">The sequence shown here is derived from an EMBL/GenBank/DDBJ whole genome shotgun (WGS) entry which is preliminary data.</text>
</comment>
<dbReference type="EMBL" id="BAABKQ010000001">
    <property type="protein sequence ID" value="GAA4804209.1"/>
    <property type="molecule type" value="Genomic_DNA"/>
</dbReference>
<dbReference type="InterPro" id="IPR036390">
    <property type="entry name" value="WH_DNA-bd_sf"/>
</dbReference>
<keyword evidence="2" id="KW-0238">DNA-binding</keyword>
<dbReference type="SMART" id="SM00345">
    <property type="entry name" value="HTH_GNTR"/>
    <property type="match status" value="1"/>
</dbReference>
<evidence type="ECO:0000256" key="4">
    <source>
        <dbReference type="SAM" id="MobiDB-lite"/>
    </source>
</evidence>
<reference evidence="7" key="1">
    <citation type="journal article" date="2019" name="Int. J. Syst. Evol. Microbiol.">
        <title>The Global Catalogue of Microorganisms (GCM) 10K type strain sequencing project: providing services to taxonomists for standard genome sequencing and annotation.</title>
        <authorList>
            <consortium name="The Broad Institute Genomics Platform"/>
            <consortium name="The Broad Institute Genome Sequencing Center for Infectious Disease"/>
            <person name="Wu L."/>
            <person name="Ma J."/>
        </authorList>
    </citation>
    <scope>NUCLEOTIDE SEQUENCE [LARGE SCALE GENOMIC DNA]</scope>
    <source>
        <strain evidence="7">JCM 18542</strain>
    </source>
</reference>
<keyword evidence="1" id="KW-0805">Transcription regulation</keyword>
<dbReference type="SUPFAM" id="SSF46785">
    <property type="entry name" value="Winged helix' DNA-binding domain"/>
    <property type="match status" value="1"/>
</dbReference>
<feature type="region of interest" description="Disordered" evidence="4">
    <location>
        <begin position="231"/>
        <end position="285"/>
    </location>
</feature>
<dbReference type="Proteomes" id="UP001500839">
    <property type="component" value="Unassembled WGS sequence"/>
</dbReference>
<feature type="compositionally biased region" description="Gly residues" evidence="4">
    <location>
        <begin position="240"/>
        <end position="249"/>
    </location>
</feature>
<dbReference type="Gene3D" id="1.10.10.10">
    <property type="entry name" value="Winged helix-like DNA-binding domain superfamily/Winged helix DNA-binding domain"/>
    <property type="match status" value="1"/>
</dbReference>
<evidence type="ECO:0000256" key="2">
    <source>
        <dbReference type="ARBA" id="ARBA00023125"/>
    </source>
</evidence>
<dbReference type="InterPro" id="IPR000524">
    <property type="entry name" value="Tscrpt_reg_HTH_GntR"/>
</dbReference>
<dbReference type="InterPro" id="IPR028978">
    <property type="entry name" value="Chorismate_lyase_/UTRA_dom_sf"/>
</dbReference>
<dbReference type="SUPFAM" id="SSF64288">
    <property type="entry name" value="Chorismate lyase-like"/>
    <property type="match status" value="1"/>
</dbReference>
<dbReference type="RefSeq" id="WP_345602013.1">
    <property type="nucleotide sequence ID" value="NZ_BAABKQ010000001.1"/>
</dbReference>
<keyword evidence="3" id="KW-0804">Transcription</keyword>
<dbReference type="InterPro" id="IPR036388">
    <property type="entry name" value="WH-like_DNA-bd_sf"/>
</dbReference>
<proteinExistence type="predicted"/>
<keyword evidence="7" id="KW-1185">Reference proteome</keyword>
<dbReference type="PROSITE" id="PS50949">
    <property type="entry name" value="HTH_GNTR"/>
    <property type="match status" value="1"/>
</dbReference>
<dbReference type="PANTHER" id="PTHR44846">
    <property type="entry name" value="MANNOSYL-D-GLYCERATE TRANSPORT/METABOLISM SYSTEM REPRESSOR MNGR-RELATED"/>
    <property type="match status" value="1"/>
</dbReference>
<evidence type="ECO:0000256" key="3">
    <source>
        <dbReference type="ARBA" id="ARBA00023163"/>
    </source>
</evidence>
<dbReference type="PANTHER" id="PTHR44846:SF1">
    <property type="entry name" value="MANNOSYL-D-GLYCERATE TRANSPORT_METABOLISM SYSTEM REPRESSOR MNGR-RELATED"/>
    <property type="match status" value="1"/>
</dbReference>
<evidence type="ECO:0000259" key="5">
    <source>
        <dbReference type="PROSITE" id="PS50949"/>
    </source>
</evidence>
<evidence type="ECO:0000256" key="1">
    <source>
        <dbReference type="ARBA" id="ARBA00023015"/>
    </source>
</evidence>
<evidence type="ECO:0000313" key="7">
    <source>
        <dbReference type="Proteomes" id="UP001500839"/>
    </source>
</evidence>
<dbReference type="Gene3D" id="3.40.1410.10">
    <property type="entry name" value="Chorismate lyase-like"/>
    <property type="match status" value="1"/>
</dbReference>
<evidence type="ECO:0000313" key="6">
    <source>
        <dbReference type="EMBL" id="GAA4804209.1"/>
    </source>
</evidence>
<organism evidence="6 7">
    <name type="scientific">Tomitella cavernea</name>
    <dbReference type="NCBI Taxonomy" id="1387982"/>
    <lineage>
        <taxon>Bacteria</taxon>
        <taxon>Bacillati</taxon>
        <taxon>Actinomycetota</taxon>
        <taxon>Actinomycetes</taxon>
        <taxon>Mycobacteriales</taxon>
        <taxon>Tomitella</taxon>
    </lineage>
</organism>
<accession>A0ABP9C408</accession>
<gene>
    <name evidence="6" type="ORF">GCM10023353_03380</name>
</gene>
<sequence length="285" mass="29625">MTVAVDATRRRRDEVVDALAGQAAALRVGTRLPSEAQIMRQFAVSRSVARAAIEQLESCYLVRRVQGMGTYVHRRLDVPVGGDGPPSFHRVIAAAGAHPRTVVVATRAEPAPGAATAALGRGVTCKAERIGFVDDEPTSALEHWLYPGALPEPAVALRAYESVHDGLDAAGVSARCVLRRATTDSAPGWVCHRLELPGPVGDVADGSGVRRIRNRKAAVLRARMVADGPCAAGARHRGVAGDGVTGGSRSGSAEPLQPGTATPSSRCHPASRAGPAPIRGRRSAG</sequence>
<name>A0ABP9C408_9ACTN</name>